<dbReference type="Proteomes" id="UP000054477">
    <property type="component" value="Unassembled WGS sequence"/>
</dbReference>
<proteinExistence type="predicted"/>
<evidence type="ECO:0000313" key="11">
    <source>
        <dbReference type="Proteomes" id="UP000054477"/>
    </source>
</evidence>
<feature type="compositionally biased region" description="Acidic residues" evidence="8">
    <location>
        <begin position="14"/>
        <end position="23"/>
    </location>
</feature>
<feature type="compositionally biased region" description="Polar residues" evidence="8">
    <location>
        <begin position="86"/>
        <end position="101"/>
    </location>
</feature>
<feature type="compositionally biased region" description="Low complexity" evidence="8">
    <location>
        <begin position="286"/>
        <end position="341"/>
    </location>
</feature>
<dbReference type="HOGENOM" id="CLU_027517_0_0_1"/>
<dbReference type="Gene3D" id="2.30.29.30">
    <property type="entry name" value="Pleckstrin-homology domain (PH domain)/Phosphotyrosine-binding domain (PTB)"/>
    <property type="match status" value="1"/>
</dbReference>
<dbReference type="Pfam" id="PF08911">
    <property type="entry name" value="NUP50"/>
    <property type="match status" value="1"/>
</dbReference>
<feature type="region of interest" description="Disordered" evidence="8">
    <location>
        <begin position="1"/>
        <end position="65"/>
    </location>
</feature>
<dbReference type="GO" id="GO:0015031">
    <property type="term" value="P:protein transport"/>
    <property type="evidence" value="ECO:0007669"/>
    <property type="project" value="UniProtKB-KW"/>
</dbReference>
<dbReference type="InterPro" id="IPR015007">
    <property type="entry name" value="NUP2/50/61"/>
</dbReference>
<feature type="region of interest" description="Disordered" evidence="8">
    <location>
        <begin position="140"/>
        <end position="166"/>
    </location>
</feature>
<dbReference type="Pfam" id="PF00638">
    <property type="entry name" value="Ran_BP1"/>
    <property type="match status" value="1"/>
</dbReference>
<dbReference type="AlphaFoldDB" id="A0A0C9YPM0"/>
<dbReference type="OrthoDB" id="185618at2759"/>
<dbReference type="CDD" id="cd13170">
    <property type="entry name" value="RanBD_NUP50"/>
    <property type="match status" value="1"/>
</dbReference>
<sequence>MKRGAEKQLIKDSFDDDSNEDESPGQGFKKADEAVLAARPMRGLPKRVAASTPTPANPIAPASTPKFGGFNLFGVAGSSGSFSSIPPANSLSTPSDSQTSNSTPAFSSPSIPFAPTPSVSATAPNAVKTFASFLSAPASAAEPPNAVEKRTNLPEAPPSSSNKTEMVDDTAELKYYTSLRGLNVSLLAAVSKSIEDDPFFDMGELLERYKNLRTTLNQNLEEKSDSISSSSSSASTVPPAKPLGMPAPPSTFNGFSGFGSKPAPSFPTSNPTAPSSNTFSFATPPSGSGSQSQKETSTTSSHPIEFSSSSTSAAFGTSSASSTSPFSSPAAFSSKPASSSTQNIFGSSTPLTTSNLFGNTDKASMNIFGNSTLASTTTNSGGAFGGFGGFKPAGGNIGNPVGYGFGISSKMSDTVTASNATSVFDPFGLSAEKKLDSDVDDSAESGQSLGSEMTGSKAQTPEVNNNSELLASKNQHDEEGEGEEDEDTVHSVKLKAYRMRKADEQGGAGWVELGYGVFRLKKHKETGARRVLLRNSSNGKININFNIYSGLKPSQTKKALTFVGHSDGASQTYSVRLQTESQATELKEALDREIAYTEAKGS</sequence>
<organism evidence="10 11">
    <name type="scientific">Laccaria amethystina LaAM-08-1</name>
    <dbReference type="NCBI Taxonomy" id="1095629"/>
    <lineage>
        <taxon>Eukaryota</taxon>
        <taxon>Fungi</taxon>
        <taxon>Dikarya</taxon>
        <taxon>Basidiomycota</taxon>
        <taxon>Agaricomycotina</taxon>
        <taxon>Agaricomycetes</taxon>
        <taxon>Agaricomycetidae</taxon>
        <taxon>Agaricales</taxon>
        <taxon>Agaricineae</taxon>
        <taxon>Hydnangiaceae</taxon>
        <taxon>Laccaria</taxon>
    </lineage>
</organism>
<dbReference type="SUPFAM" id="SSF50729">
    <property type="entry name" value="PH domain-like"/>
    <property type="match status" value="1"/>
</dbReference>
<reference evidence="10 11" key="1">
    <citation type="submission" date="2014-04" db="EMBL/GenBank/DDBJ databases">
        <authorList>
            <consortium name="DOE Joint Genome Institute"/>
            <person name="Kuo A."/>
            <person name="Kohler A."/>
            <person name="Nagy L.G."/>
            <person name="Floudas D."/>
            <person name="Copeland A."/>
            <person name="Barry K.W."/>
            <person name="Cichocki N."/>
            <person name="Veneault-Fourrey C."/>
            <person name="LaButti K."/>
            <person name="Lindquist E.A."/>
            <person name="Lipzen A."/>
            <person name="Lundell T."/>
            <person name="Morin E."/>
            <person name="Murat C."/>
            <person name="Sun H."/>
            <person name="Tunlid A."/>
            <person name="Henrissat B."/>
            <person name="Grigoriev I.V."/>
            <person name="Hibbett D.S."/>
            <person name="Martin F."/>
            <person name="Nordberg H.P."/>
            <person name="Cantor M.N."/>
            <person name="Hua S.X."/>
        </authorList>
    </citation>
    <scope>NUCLEOTIDE SEQUENCE [LARGE SCALE GENOMIC DNA]</scope>
    <source>
        <strain evidence="10 11">LaAM-08-1</strain>
    </source>
</reference>
<keyword evidence="6" id="KW-0906">Nuclear pore complex</keyword>
<feature type="domain" description="RanBD1" evidence="9">
    <location>
        <begin position="478"/>
        <end position="592"/>
    </location>
</feature>
<evidence type="ECO:0000256" key="8">
    <source>
        <dbReference type="SAM" id="MobiDB-lite"/>
    </source>
</evidence>
<evidence type="ECO:0000256" key="2">
    <source>
        <dbReference type="ARBA" id="ARBA00022448"/>
    </source>
</evidence>
<evidence type="ECO:0000256" key="5">
    <source>
        <dbReference type="ARBA" id="ARBA00023010"/>
    </source>
</evidence>
<dbReference type="InterPro" id="IPR000156">
    <property type="entry name" value="Ran_bind_dom"/>
</dbReference>
<accession>A0A0C9YPM0</accession>
<evidence type="ECO:0000256" key="4">
    <source>
        <dbReference type="ARBA" id="ARBA00022927"/>
    </source>
</evidence>
<protein>
    <recommendedName>
        <fullName evidence="9">RanBD1 domain-containing protein</fullName>
    </recommendedName>
</protein>
<feature type="region of interest" description="Disordered" evidence="8">
    <location>
        <begin position="435"/>
        <end position="463"/>
    </location>
</feature>
<keyword evidence="7" id="KW-0539">Nucleus</keyword>
<dbReference type="PANTHER" id="PTHR38697">
    <property type="entry name" value="NUCLEAR PORE COMPLEX PROTEIN SIMILAR TO S. CEREVISIAE NUP2 (EUROFUNG)"/>
    <property type="match status" value="1"/>
</dbReference>
<comment type="subcellular location">
    <subcellularLocation>
        <location evidence="1">Nucleus</location>
        <location evidence="1">Nuclear pore complex</location>
    </subcellularLocation>
</comment>
<feature type="compositionally biased region" description="Low complexity" evidence="8">
    <location>
        <begin position="226"/>
        <end position="235"/>
    </location>
</feature>
<evidence type="ECO:0000313" key="10">
    <source>
        <dbReference type="EMBL" id="KIK09968.1"/>
    </source>
</evidence>
<dbReference type="GO" id="GO:0005643">
    <property type="term" value="C:nuclear pore"/>
    <property type="evidence" value="ECO:0007669"/>
    <property type="project" value="UniProtKB-SubCell"/>
</dbReference>
<keyword evidence="5" id="KW-0811">Translocation</keyword>
<name>A0A0C9YPM0_9AGAR</name>
<evidence type="ECO:0000256" key="3">
    <source>
        <dbReference type="ARBA" id="ARBA00022816"/>
    </source>
</evidence>
<dbReference type="SMART" id="SM00160">
    <property type="entry name" value="RanBD"/>
    <property type="match status" value="1"/>
</dbReference>
<feature type="compositionally biased region" description="Polar residues" evidence="8">
    <location>
        <begin position="266"/>
        <end position="285"/>
    </location>
</feature>
<feature type="compositionally biased region" description="Basic and acidic residues" evidence="8">
    <location>
        <begin position="1"/>
        <end position="13"/>
    </location>
</feature>
<keyword evidence="11" id="KW-1185">Reference proteome</keyword>
<dbReference type="InterPro" id="IPR011993">
    <property type="entry name" value="PH-like_dom_sf"/>
</dbReference>
<evidence type="ECO:0000256" key="6">
    <source>
        <dbReference type="ARBA" id="ARBA00023132"/>
    </source>
</evidence>
<feature type="compositionally biased region" description="Pro residues" evidence="8">
    <location>
        <begin position="239"/>
        <end position="249"/>
    </location>
</feature>
<keyword evidence="3" id="KW-0509">mRNA transport</keyword>
<keyword evidence="4" id="KW-0653">Protein transport</keyword>
<evidence type="ECO:0000259" key="9">
    <source>
        <dbReference type="PROSITE" id="PS50196"/>
    </source>
</evidence>
<dbReference type="InterPro" id="IPR053074">
    <property type="entry name" value="NPC_Nucleoporin"/>
</dbReference>
<evidence type="ECO:0000256" key="7">
    <source>
        <dbReference type="ARBA" id="ARBA00023242"/>
    </source>
</evidence>
<dbReference type="EMBL" id="KN838537">
    <property type="protein sequence ID" value="KIK09968.1"/>
    <property type="molecule type" value="Genomic_DNA"/>
</dbReference>
<feature type="compositionally biased region" description="Polar residues" evidence="8">
    <location>
        <begin position="444"/>
        <end position="463"/>
    </location>
</feature>
<reference evidence="11" key="2">
    <citation type="submission" date="2015-01" db="EMBL/GenBank/DDBJ databases">
        <title>Evolutionary Origins and Diversification of the Mycorrhizal Mutualists.</title>
        <authorList>
            <consortium name="DOE Joint Genome Institute"/>
            <consortium name="Mycorrhizal Genomics Consortium"/>
            <person name="Kohler A."/>
            <person name="Kuo A."/>
            <person name="Nagy L.G."/>
            <person name="Floudas D."/>
            <person name="Copeland A."/>
            <person name="Barry K.W."/>
            <person name="Cichocki N."/>
            <person name="Veneault-Fourrey C."/>
            <person name="LaButti K."/>
            <person name="Lindquist E.A."/>
            <person name="Lipzen A."/>
            <person name="Lundell T."/>
            <person name="Morin E."/>
            <person name="Murat C."/>
            <person name="Riley R."/>
            <person name="Ohm R."/>
            <person name="Sun H."/>
            <person name="Tunlid A."/>
            <person name="Henrissat B."/>
            <person name="Grigoriev I.V."/>
            <person name="Hibbett D.S."/>
            <person name="Martin F."/>
        </authorList>
    </citation>
    <scope>NUCLEOTIDE SEQUENCE [LARGE SCALE GENOMIC DNA]</scope>
    <source>
        <strain evidence="11">LaAM-08-1</strain>
    </source>
</reference>
<evidence type="ECO:0000256" key="1">
    <source>
        <dbReference type="ARBA" id="ARBA00004567"/>
    </source>
</evidence>
<feature type="region of interest" description="Disordered" evidence="8">
    <location>
        <begin position="221"/>
        <end position="349"/>
    </location>
</feature>
<feature type="region of interest" description="Disordered" evidence="8">
    <location>
        <begin position="85"/>
        <end position="109"/>
    </location>
</feature>
<dbReference type="PROSITE" id="PS50196">
    <property type="entry name" value="RANBD1"/>
    <property type="match status" value="1"/>
</dbReference>
<keyword evidence="2" id="KW-0813">Transport</keyword>
<dbReference type="PANTHER" id="PTHR38697:SF1">
    <property type="entry name" value="NUCLEAR PORE COMPLEX PROTEIN SIMILAR TO S. CEREVISIAE NUP2 (EUROFUNG)"/>
    <property type="match status" value="1"/>
</dbReference>
<gene>
    <name evidence="10" type="ORF">K443DRAFT_671286</name>
</gene>
<dbReference type="GO" id="GO:0051028">
    <property type="term" value="P:mRNA transport"/>
    <property type="evidence" value="ECO:0007669"/>
    <property type="project" value="UniProtKB-KW"/>
</dbReference>